<dbReference type="PROSITE" id="PS01007">
    <property type="entry name" value="TRANSPOSASE_MUTATOR"/>
    <property type="match status" value="1"/>
</dbReference>
<keyword evidence="8" id="KW-1185">Reference proteome</keyword>
<reference evidence="7" key="1">
    <citation type="journal article" date="2024" name="Nature">
        <title>Anoxygenic phototroph of the Chloroflexota uses a type I reaction centre.</title>
        <authorList>
            <person name="Tsuji J.M."/>
            <person name="Shaw N.A."/>
            <person name="Nagashima S."/>
            <person name="Venkiteswaran J.J."/>
            <person name="Schiff S.L."/>
            <person name="Watanabe T."/>
            <person name="Fukui M."/>
            <person name="Hanada S."/>
            <person name="Tank M."/>
            <person name="Neufeld J.D."/>
        </authorList>
    </citation>
    <scope>NUCLEOTIDE SEQUENCE</scope>
    <source>
        <strain evidence="7">L227-S17</strain>
    </source>
</reference>
<protein>
    <recommendedName>
        <fullName evidence="6">Mutator family transposase</fullName>
    </recommendedName>
</protein>
<dbReference type="Pfam" id="PF00872">
    <property type="entry name" value="Transposase_mut"/>
    <property type="match status" value="1"/>
</dbReference>
<keyword evidence="3 6" id="KW-0815">Transposition</keyword>
<keyword evidence="4 6" id="KW-0238">DNA-binding</keyword>
<dbReference type="Proteomes" id="UP001431572">
    <property type="component" value="Chromosome 2"/>
</dbReference>
<proteinExistence type="inferred from homology"/>
<comment type="function">
    <text evidence="1 6">Required for the transposition of the insertion element.</text>
</comment>
<evidence type="ECO:0000313" key="8">
    <source>
        <dbReference type="Proteomes" id="UP001431572"/>
    </source>
</evidence>
<accession>A0ABY9B8Q8</accession>
<dbReference type="PANTHER" id="PTHR33217:SF8">
    <property type="entry name" value="MUTATOR FAMILY TRANSPOSASE"/>
    <property type="match status" value="1"/>
</dbReference>
<evidence type="ECO:0000256" key="5">
    <source>
        <dbReference type="ARBA" id="ARBA00023172"/>
    </source>
</evidence>
<keyword evidence="5 6" id="KW-0233">DNA recombination</keyword>
<evidence type="ECO:0000313" key="7">
    <source>
        <dbReference type="EMBL" id="WJW69584.1"/>
    </source>
</evidence>
<dbReference type="EMBL" id="CP128400">
    <property type="protein sequence ID" value="WJW69584.1"/>
    <property type="molecule type" value="Genomic_DNA"/>
</dbReference>
<gene>
    <name evidence="7" type="ORF">OZ401_003211</name>
</gene>
<evidence type="ECO:0000256" key="6">
    <source>
        <dbReference type="RuleBase" id="RU365089"/>
    </source>
</evidence>
<sequence length="212" mass="24152">MCWGSIWKGGAIFWVIGEGAKFWLGVISALKGRGVEDIFIACVDGLSGFSEAIQAVFPYAQVQRCIIHQIRTSLRYVVWKDQKAFMADLKTVYKAATREEAELNLLNLTDKWGGKYAIAVKSWENNWAELSTYFDYPPDIRRLIYTTNSVEGYHRQLGKVIKTKGAFPSAESVRKLFYLANCDITSDWTMPIPNWACILNQLSICFKERVTI</sequence>
<dbReference type="InterPro" id="IPR001207">
    <property type="entry name" value="Transposase_mutator"/>
</dbReference>
<comment type="similarity">
    <text evidence="2 6">Belongs to the transposase mutator family.</text>
</comment>
<evidence type="ECO:0000256" key="1">
    <source>
        <dbReference type="ARBA" id="ARBA00002190"/>
    </source>
</evidence>
<organism evidence="7 8">
    <name type="scientific">Candidatus Chlorohelix allophototropha</name>
    <dbReference type="NCBI Taxonomy" id="3003348"/>
    <lineage>
        <taxon>Bacteria</taxon>
        <taxon>Bacillati</taxon>
        <taxon>Chloroflexota</taxon>
        <taxon>Chloroflexia</taxon>
        <taxon>Candidatus Chloroheliales</taxon>
        <taxon>Candidatus Chloroheliaceae</taxon>
        <taxon>Candidatus Chlorohelix</taxon>
    </lineage>
</organism>
<evidence type="ECO:0000256" key="2">
    <source>
        <dbReference type="ARBA" id="ARBA00010961"/>
    </source>
</evidence>
<evidence type="ECO:0000256" key="4">
    <source>
        <dbReference type="ARBA" id="ARBA00023125"/>
    </source>
</evidence>
<name>A0ABY9B8Q8_9CHLR</name>
<evidence type="ECO:0000256" key="3">
    <source>
        <dbReference type="ARBA" id="ARBA00022578"/>
    </source>
</evidence>
<dbReference type="PANTHER" id="PTHR33217">
    <property type="entry name" value="TRANSPOSASE FOR INSERTION SEQUENCE ELEMENT IS1081"/>
    <property type="match status" value="1"/>
</dbReference>
<keyword evidence="6" id="KW-0814">Transposable element</keyword>